<sequence length="48" mass="5719">HNHIDSRFIALCRVHHNECHNIGHKTFEDKYKIIAIKLNEVAIKELRI</sequence>
<dbReference type="AlphaFoldDB" id="A0A9X4XGD6"/>
<dbReference type="InterPro" id="IPR041242">
    <property type="entry name" value="HNHc_6"/>
</dbReference>
<gene>
    <name evidence="1" type="ORF">GMA92_16100</name>
</gene>
<reference evidence="1 2" key="1">
    <citation type="journal article" date="2019" name="Nat. Med.">
        <title>A library of human gut bacterial isolates paired with longitudinal multiomics data enables mechanistic microbiome research.</title>
        <authorList>
            <person name="Poyet M."/>
            <person name="Groussin M."/>
            <person name="Gibbons S.M."/>
            <person name="Avila-Pacheco J."/>
            <person name="Jiang X."/>
            <person name="Kearney S.M."/>
            <person name="Perrotta A.R."/>
            <person name="Berdy B."/>
            <person name="Zhao S."/>
            <person name="Lieberman T.D."/>
            <person name="Swanson P.K."/>
            <person name="Smith M."/>
            <person name="Roesemann S."/>
            <person name="Alexander J.E."/>
            <person name="Rich S.A."/>
            <person name="Livny J."/>
            <person name="Vlamakis H."/>
            <person name="Clish C."/>
            <person name="Bullock K."/>
            <person name="Deik A."/>
            <person name="Scott J."/>
            <person name="Pierce K.A."/>
            <person name="Xavier R.J."/>
            <person name="Alm E.J."/>
        </authorList>
    </citation>
    <scope>NUCLEOTIDE SEQUENCE [LARGE SCALE GENOMIC DNA]</scope>
    <source>
        <strain evidence="1 2">BIOML-A198</strain>
    </source>
</reference>
<evidence type="ECO:0000313" key="1">
    <source>
        <dbReference type="EMBL" id="MTK22909.1"/>
    </source>
</evidence>
<evidence type="ECO:0000313" key="2">
    <source>
        <dbReference type="Proteomes" id="UP000487649"/>
    </source>
</evidence>
<proteinExistence type="predicted"/>
<dbReference type="Pfam" id="PF16784">
    <property type="entry name" value="HNHc_6"/>
    <property type="match status" value="1"/>
</dbReference>
<organism evidence="1 2">
    <name type="scientific">Turicibacter sanguinis</name>
    <dbReference type="NCBI Taxonomy" id="154288"/>
    <lineage>
        <taxon>Bacteria</taxon>
        <taxon>Bacillati</taxon>
        <taxon>Bacillota</taxon>
        <taxon>Erysipelotrichia</taxon>
        <taxon>Erysipelotrichales</taxon>
        <taxon>Turicibacteraceae</taxon>
        <taxon>Turicibacter</taxon>
    </lineage>
</organism>
<protein>
    <recommendedName>
        <fullName evidence="3">HNH endonuclease</fullName>
    </recommendedName>
</protein>
<dbReference type="EMBL" id="WMQE01000086">
    <property type="protein sequence ID" value="MTK22909.1"/>
    <property type="molecule type" value="Genomic_DNA"/>
</dbReference>
<evidence type="ECO:0008006" key="3">
    <source>
        <dbReference type="Google" id="ProtNLM"/>
    </source>
</evidence>
<dbReference type="Proteomes" id="UP000487649">
    <property type="component" value="Unassembled WGS sequence"/>
</dbReference>
<feature type="non-terminal residue" evidence="1">
    <location>
        <position position="1"/>
    </location>
</feature>
<comment type="caution">
    <text evidence="1">The sequence shown here is derived from an EMBL/GenBank/DDBJ whole genome shotgun (WGS) entry which is preliminary data.</text>
</comment>
<name>A0A9X4XGD6_9FIRM</name>
<accession>A0A9X4XGD6</accession>